<dbReference type="InterPro" id="IPR023562">
    <property type="entry name" value="ClpP/TepA"/>
</dbReference>
<evidence type="ECO:0000256" key="7">
    <source>
        <dbReference type="ARBA" id="ARBA00023274"/>
    </source>
</evidence>
<evidence type="ECO:0000256" key="11">
    <source>
        <dbReference type="SAM" id="Phobius"/>
    </source>
</evidence>
<feature type="active site" evidence="9">
    <location>
        <position position="98"/>
    </location>
</feature>
<dbReference type="GO" id="GO:0044391">
    <property type="term" value="C:ribosomal subunit"/>
    <property type="evidence" value="ECO:0007669"/>
    <property type="project" value="UniProtKB-ARBA"/>
</dbReference>
<dbReference type="HAMAP" id="MF_01310">
    <property type="entry name" value="Ribosomal_uS11"/>
    <property type="match status" value="1"/>
</dbReference>
<dbReference type="PRINTS" id="PR00127">
    <property type="entry name" value="CLPPROTEASEP"/>
</dbReference>
<dbReference type="EMBL" id="JADFTS010000004">
    <property type="protein sequence ID" value="KAF9610151.1"/>
    <property type="molecule type" value="Genomic_DNA"/>
</dbReference>
<dbReference type="EC" id="3.4.21.92" evidence="10"/>
<dbReference type="GO" id="GO:0009536">
    <property type="term" value="C:plastid"/>
    <property type="evidence" value="ECO:0007669"/>
    <property type="project" value="UniProtKB-ARBA"/>
</dbReference>
<dbReference type="InterPro" id="IPR018215">
    <property type="entry name" value="ClpP_Ser_AS"/>
</dbReference>
<feature type="transmembrane region" description="Helical" evidence="11">
    <location>
        <begin position="86"/>
        <end position="105"/>
    </location>
</feature>
<dbReference type="AlphaFoldDB" id="A0A835M486"/>
<organism evidence="12 13">
    <name type="scientific">Coptis chinensis</name>
    <dbReference type="NCBI Taxonomy" id="261450"/>
    <lineage>
        <taxon>Eukaryota</taxon>
        <taxon>Viridiplantae</taxon>
        <taxon>Streptophyta</taxon>
        <taxon>Embryophyta</taxon>
        <taxon>Tracheophyta</taxon>
        <taxon>Spermatophyta</taxon>
        <taxon>Magnoliopsida</taxon>
        <taxon>Ranunculales</taxon>
        <taxon>Ranunculaceae</taxon>
        <taxon>Coptidoideae</taxon>
        <taxon>Coptis</taxon>
    </lineage>
</organism>
<evidence type="ECO:0000256" key="10">
    <source>
        <dbReference type="PROSITE-ProRule" id="PRU10086"/>
    </source>
</evidence>
<dbReference type="InterPro" id="IPR001907">
    <property type="entry name" value="ClpP"/>
</dbReference>
<evidence type="ECO:0000256" key="6">
    <source>
        <dbReference type="ARBA" id="ARBA00022980"/>
    </source>
</evidence>
<dbReference type="Gene3D" id="3.90.226.10">
    <property type="entry name" value="2-enoyl-CoA Hydratase, Chain A, domain 1"/>
    <property type="match status" value="1"/>
</dbReference>
<dbReference type="SUPFAM" id="SSF53137">
    <property type="entry name" value="Translational machinery components"/>
    <property type="match status" value="1"/>
</dbReference>
<dbReference type="PANTHER" id="PTHR11759">
    <property type="entry name" value="40S RIBOSOMAL PROTEIN S14/30S RIBOSOMAL PROTEIN S11"/>
    <property type="match status" value="1"/>
</dbReference>
<dbReference type="Proteomes" id="UP000631114">
    <property type="component" value="Unassembled WGS sequence"/>
</dbReference>
<dbReference type="PROSITE" id="PS00381">
    <property type="entry name" value="CLP_PROTEASE_SER"/>
    <property type="match status" value="1"/>
</dbReference>
<evidence type="ECO:0000256" key="9">
    <source>
        <dbReference type="PROSITE-ProRule" id="PRU10085"/>
    </source>
</evidence>
<comment type="similarity">
    <text evidence="1">Belongs to the universal ribosomal protein uS11 family.</text>
</comment>
<comment type="catalytic activity">
    <reaction evidence="8 10">
        <text>Hydrolysis of proteins to small peptides in the presence of ATP and magnesium. alpha-casein is the usual test substrate. In the absence of ATP, only oligopeptides shorter than five residues are hydrolyzed (such as succinyl-Leu-Tyr-|-NHMec, and Leu-Tyr-Leu-|-Tyr-Trp, in which cleavage of the -Tyr-|-Leu- and -Tyr-|-Trp bonds also occurs).</text>
        <dbReference type="EC" id="3.4.21.92"/>
    </reaction>
</comment>
<name>A0A835M486_9MAGN</name>
<accession>A0A835M486</accession>
<dbReference type="InterPro" id="IPR033135">
    <property type="entry name" value="ClpP_His_AS"/>
</dbReference>
<dbReference type="SUPFAM" id="SSF52096">
    <property type="entry name" value="ClpP/crotonase"/>
    <property type="match status" value="1"/>
</dbReference>
<evidence type="ECO:0000256" key="3">
    <source>
        <dbReference type="ARBA" id="ARBA00022670"/>
    </source>
</evidence>
<protein>
    <recommendedName>
        <fullName evidence="10">Endopeptidase Clp</fullName>
        <ecNumber evidence="10">3.4.21.92</ecNumber>
    </recommendedName>
</protein>
<dbReference type="GO" id="GO:0004252">
    <property type="term" value="F:serine-type endopeptidase activity"/>
    <property type="evidence" value="ECO:0007669"/>
    <property type="project" value="UniProtKB-EC"/>
</dbReference>
<evidence type="ECO:0000256" key="8">
    <source>
        <dbReference type="ARBA" id="ARBA00034021"/>
    </source>
</evidence>
<evidence type="ECO:0000313" key="12">
    <source>
        <dbReference type="EMBL" id="KAF9610151.1"/>
    </source>
</evidence>
<keyword evidence="13" id="KW-1185">Reference proteome</keyword>
<dbReference type="InterPro" id="IPR029045">
    <property type="entry name" value="ClpP/crotonase-like_dom_sf"/>
</dbReference>
<dbReference type="Gene3D" id="3.30.420.80">
    <property type="entry name" value="Ribosomal protein S11"/>
    <property type="match status" value="1"/>
</dbReference>
<dbReference type="GO" id="GO:0004176">
    <property type="term" value="F:ATP-dependent peptidase activity"/>
    <property type="evidence" value="ECO:0007669"/>
    <property type="project" value="InterPro"/>
</dbReference>
<dbReference type="OrthoDB" id="1677536at2759"/>
<dbReference type="CDD" id="cd07017">
    <property type="entry name" value="S14_ClpP_2"/>
    <property type="match status" value="1"/>
</dbReference>
<dbReference type="GO" id="GO:0006508">
    <property type="term" value="P:proteolysis"/>
    <property type="evidence" value="ECO:0007669"/>
    <property type="project" value="UniProtKB-KW"/>
</dbReference>
<keyword evidence="3" id="KW-0645">Protease</keyword>
<keyword evidence="7" id="KW-0687">Ribonucleoprotein</keyword>
<evidence type="ECO:0000256" key="1">
    <source>
        <dbReference type="ARBA" id="ARBA00006194"/>
    </source>
</evidence>
<evidence type="ECO:0000313" key="13">
    <source>
        <dbReference type="Proteomes" id="UP000631114"/>
    </source>
</evidence>
<keyword evidence="4" id="KW-0378">Hydrolase</keyword>
<comment type="caution">
    <text evidence="12">The sequence shown here is derived from an EMBL/GenBank/DDBJ whole genome shotgun (WGS) entry which is preliminary data.</text>
</comment>
<dbReference type="InterPro" id="IPR029063">
    <property type="entry name" value="SAM-dependent_MTases_sf"/>
</dbReference>
<evidence type="ECO:0000256" key="4">
    <source>
        <dbReference type="ARBA" id="ARBA00022801"/>
    </source>
</evidence>
<keyword evidence="11" id="KW-0812">Transmembrane</keyword>
<evidence type="ECO:0000256" key="5">
    <source>
        <dbReference type="ARBA" id="ARBA00022825"/>
    </source>
</evidence>
<reference evidence="12 13" key="1">
    <citation type="submission" date="2020-10" db="EMBL/GenBank/DDBJ databases">
        <title>The Coptis chinensis genome and diversification of protoberbering-type alkaloids.</title>
        <authorList>
            <person name="Wang B."/>
            <person name="Shu S."/>
            <person name="Song C."/>
            <person name="Liu Y."/>
        </authorList>
    </citation>
    <scope>NUCLEOTIDE SEQUENCE [LARGE SCALE GENOMIC DNA]</scope>
    <source>
        <strain evidence="12">HL-2020</strain>
        <tissue evidence="12">Leaf</tissue>
    </source>
</reference>
<keyword evidence="6" id="KW-0689">Ribosomal protein</keyword>
<dbReference type="InterPro" id="IPR001971">
    <property type="entry name" value="Ribosomal_uS11"/>
</dbReference>
<dbReference type="GO" id="GO:0006412">
    <property type="term" value="P:translation"/>
    <property type="evidence" value="ECO:0007669"/>
    <property type="project" value="InterPro"/>
</dbReference>
<keyword evidence="11" id="KW-1133">Transmembrane helix</keyword>
<sequence>MSLTKHVFNLDTTMMVHTSGGGQERTEKEFKDLSLGAGFADYKVILVKAILEQSTPLSKWQDITNQDSEEGDVRMGIYDAMKMCKANVSTVCLGLAASMGAFLLASGSKGKRFCMPNAIVMIHQPLGTSGGKYVSSVFSLLVDFSVGQLVKDQISFNSFVNCCSISYTMFVPDNRQTQLIQQQQQRHSRYRNHIDKMTTEQRIAQREYHRLLLWIRNCTTPWRSKELFIILDFKTKTTKQGFMVRITGGIKVKADGNKSLPYVAMLAAQVVAARCKELGITTLHIKLRAIGGNNTKTLGTSAQFALHALARFGLKIGHIEDVTPIPTNGTRRKSRKSLVLTIVVVIMVVDLCLVGTFFFLCFDELCFGSLSFDHGL</sequence>
<dbReference type="Pfam" id="PF00574">
    <property type="entry name" value="CLP_protease"/>
    <property type="match status" value="1"/>
</dbReference>
<proteinExistence type="inferred from homology"/>
<evidence type="ECO:0000256" key="2">
    <source>
        <dbReference type="ARBA" id="ARBA00007039"/>
    </source>
</evidence>
<keyword evidence="11" id="KW-0472">Membrane</keyword>
<dbReference type="GO" id="GO:0003735">
    <property type="term" value="F:structural constituent of ribosome"/>
    <property type="evidence" value="ECO:0007669"/>
    <property type="project" value="InterPro"/>
</dbReference>
<dbReference type="Pfam" id="PF00411">
    <property type="entry name" value="Ribosomal_S11"/>
    <property type="match status" value="1"/>
</dbReference>
<keyword evidence="5" id="KW-0720">Serine protease</keyword>
<dbReference type="FunFam" id="3.30.420.80:FF:000018">
    <property type="entry name" value="40S ribosomal protein S14"/>
    <property type="match status" value="1"/>
</dbReference>
<dbReference type="Gene3D" id="3.40.50.150">
    <property type="entry name" value="Vaccinia Virus protein VP39"/>
    <property type="match status" value="1"/>
</dbReference>
<dbReference type="InterPro" id="IPR036967">
    <property type="entry name" value="Ribosomal_uS11_sf"/>
</dbReference>
<dbReference type="PROSITE" id="PS00382">
    <property type="entry name" value="CLP_PROTEASE_HIS"/>
    <property type="match status" value="1"/>
</dbReference>
<gene>
    <name evidence="12" type="ORF">IFM89_020283</name>
</gene>
<dbReference type="GO" id="GO:0022626">
    <property type="term" value="C:cytosolic ribosome"/>
    <property type="evidence" value="ECO:0007669"/>
    <property type="project" value="UniProtKB-ARBA"/>
</dbReference>
<feature type="transmembrane region" description="Helical" evidence="11">
    <location>
        <begin position="338"/>
        <end position="360"/>
    </location>
</feature>
<comment type="similarity">
    <text evidence="2">Belongs to the peptidase S14 family.</text>
</comment>
<feature type="active site" evidence="10">
    <location>
        <position position="123"/>
    </location>
</feature>